<dbReference type="EMBL" id="AM236080">
    <property type="protein sequence ID" value="CAK10156.1"/>
    <property type="molecule type" value="Genomic_DNA"/>
</dbReference>
<accession>Q1MA83</accession>
<protein>
    <submittedName>
        <fullName evidence="1">Uncharacterized protein</fullName>
    </submittedName>
</protein>
<evidence type="ECO:0000313" key="1">
    <source>
        <dbReference type="EMBL" id="CAK10156.1"/>
    </source>
</evidence>
<sequence length="64" mass="7262">MHDRKVTPDMVPIIKLARIKKIPYSWISGYYAGLNFGRIADVMKGRMFSDIPPAKQLPPDFPAT</sequence>
<dbReference type="eggNOG" id="ENOG503351F">
    <property type="taxonomic scope" value="Bacteria"/>
</dbReference>
<dbReference type="RefSeq" id="WP_011654015.1">
    <property type="nucleotide sequence ID" value="NC_008380.1"/>
</dbReference>
<keyword evidence="2" id="KW-1185">Reference proteome</keyword>
<proteinExistence type="predicted"/>
<evidence type="ECO:0000313" key="2">
    <source>
        <dbReference type="Proteomes" id="UP000006575"/>
    </source>
</evidence>
<dbReference type="EnsemblBacteria" id="CAK10156">
    <property type="protein sequence ID" value="CAK10156"/>
    <property type="gene ID" value="RL4673"/>
</dbReference>
<name>Q1MA83_RHIJ3</name>
<dbReference type="GeneID" id="303209673"/>
<dbReference type="KEGG" id="rle:RL4673"/>
<gene>
    <name evidence="1" type="ordered locus">RL4673</name>
</gene>
<dbReference type="AlphaFoldDB" id="Q1MA83"/>
<organism evidence="1 2">
    <name type="scientific">Rhizobium johnstonii (strain DSM 114642 / LMG 32736 / 3841)</name>
    <name type="common">Rhizobium leguminosarum bv. viciae</name>
    <dbReference type="NCBI Taxonomy" id="216596"/>
    <lineage>
        <taxon>Bacteria</taxon>
        <taxon>Pseudomonadati</taxon>
        <taxon>Pseudomonadota</taxon>
        <taxon>Alphaproteobacteria</taxon>
        <taxon>Hyphomicrobiales</taxon>
        <taxon>Rhizobiaceae</taxon>
        <taxon>Rhizobium/Agrobacterium group</taxon>
        <taxon>Rhizobium</taxon>
        <taxon>Rhizobium johnstonii</taxon>
    </lineage>
</organism>
<dbReference type="HOGENOM" id="CLU_2883032_0_0_5"/>
<reference evidence="1 2" key="1">
    <citation type="journal article" date="2006" name="Genome Biol.">
        <title>The genome of Rhizobium leguminosarum has recognizable core and accessory components.</title>
        <authorList>
            <person name="Young J.W."/>
            <person name="Crossman L.C."/>
            <person name="Johnston A.W.B."/>
            <person name="Thomson N.R."/>
            <person name="Ghazoui Z.F."/>
            <person name="Hull K.H."/>
            <person name="Wexler M."/>
            <person name="Curson A.R.J."/>
            <person name="Todd J.D."/>
            <person name="Poole P.S."/>
            <person name="Mauchline T.H."/>
            <person name="East A.K."/>
            <person name="Quail M.A."/>
            <person name="Churcher C."/>
            <person name="Arrowsmith C."/>
            <person name="Cherevach A."/>
            <person name="Chillingworth T."/>
            <person name="Clarke K."/>
            <person name="Cronin A."/>
            <person name="Davis P."/>
            <person name="Fraser A."/>
            <person name="Hance Z."/>
            <person name="Hauser H."/>
            <person name="Jagels K."/>
            <person name="Moule S."/>
            <person name="Mungall K."/>
            <person name="Norbertczak H."/>
            <person name="Rabbinowitsch E."/>
            <person name="Sanders M."/>
            <person name="Simmonds M."/>
            <person name="Whitehead S."/>
            <person name="Parkhill J."/>
        </authorList>
    </citation>
    <scope>NUCLEOTIDE SEQUENCE [LARGE SCALE GENOMIC DNA]</scope>
    <source>
        <strain evidence="2">DSM 114642 / LMG 32736 / 3841</strain>
    </source>
</reference>
<dbReference type="Proteomes" id="UP000006575">
    <property type="component" value="Chromosome"/>
</dbReference>